<comment type="caution">
    <text evidence="4">The sequence shown here is derived from an EMBL/GenBank/DDBJ whole genome shotgun (WGS) entry which is preliminary data.</text>
</comment>
<evidence type="ECO:0000313" key="5">
    <source>
        <dbReference type="Proteomes" id="UP001596098"/>
    </source>
</evidence>
<keyword evidence="5" id="KW-1185">Reference proteome</keyword>
<gene>
    <name evidence="4" type="ORF">ACFPWU_10675</name>
</gene>
<dbReference type="EMBL" id="JBHSQI010000005">
    <property type="protein sequence ID" value="MFC6154120.1"/>
    <property type="molecule type" value="Genomic_DNA"/>
</dbReference>
<organism evidence="4 5">
    <name type="scientific">Nocardioides yefusunii</name>
    <dbReference type="NCBI Taxonomy" id="2500546"/>
    <lineage>
        <taxon>Bacteria</taxon>
        <taxon>Bacillati</taxon>
        <taxon>Actinomycetota</taxon>
        <taxon>Actinomycetes</taxon>
        <taxon>Propionibacteriales</taxon>
        <taxon>Nocardioidaceae</taxon>
        <taxon>Nocardioides</taxon>
    </lineage>
</organism>
<reference evidence="5" key="1">
    <citation type="journal article" date="2019" name="Int. J. Syst. Evol. Microbiol.">
        <title>The Global Catalogue of Microorganisms (GCM) 10K type strain sequencing project: providing services to taxonomists for standard genome sequencing and annotation.</title>
        <authorList>
            <consortium name="The Broad Institute Genomics Platform"/>
            <consortium name="The Broad Institute Genome Sequencing Center for Infectious Disease"/>
            <person name="Wu L."/>
            <person name="Ma J."/>
        </authorList>
    </citation>
    <scope>NUCLEOTIDE SEQUENCE [LARGE SCALE GENOMIC DNA]</scope>
    <source>
        <strain evidence="5">DFY28</strain>
    </source>
</reference>
<keyword evidence="4" id="KW-0282">Flagellum</keyword>
<dbReference type="Pfam" id="PF03963">
    <property type="entry name" value="FlgD"/>
    <property type="match status" value="1"/>
</dbReference>
<dbReference type="InterPro" id="IPR005648">
    <property type="entry name" value="FlgD"/>
</dbReference>
<name>A0ABW1QZR6_9ACTN</name>
<accession>A0ABW1QZR6</accession>
<evidence type="ECO:0000256" key="3">
    <source>
        <dbReference type="SAM" id="MobiDB-lite"/>
    </source>
</evidence>
<evidence type="ECO:0000256" key="1">
    <source>
        <dbReference type="ARBA" id="ARBA00010577"/>
    </source>
</evidence>
<keyword evidence="2" id="KW-1005">Bacterial flagellum biogenesis</keyword>
<dbReference type="RefSeq" id="WP_206611326.1">
    <property type="nucleotide sequence ID" value="NZ_CP034929.1"/>
</dbReference>
<sequence>MSISATEGVSGQYGSPTTTTSRGVSYTATASEGAQKTTSDKDLFLSLLVAQMRYQDPMNPADSSAFLTQTATFTQVEKLQDVADSSAALLSAQNAFGASGLVGRDVAFIDATTGLETSGSVKGVSFGADGPVLDVNGVEVPLGAVLKVTASGALA</sequence>
<comment type="similarity">
    <text evidence="1">Belongs to the FlgD family.</text>
</comment>
<keyword evidence="4" id="KW-0969">Cilium</keyword>
<evidence type="ECO:0000313" key="4">
    <source>
        <dbReference type="EMBL" id="MFC6154120.1"/>
    </source>
</evidence>
<proteinExistence type="inferred from homology"/>
<feature type="region of interest" description="Disordered" evidence="3">
    <location>
        <begin position="1"/>
        <end position="32"/>
    </location>
</feature>
<dbReference type="Proteomes" id="UP001596098">
    <property type="component" value="Unassembled WGS sequence"/>
</dbReference>
<evidence type="ECO:0000256" key="2">
    <source>
        <dbReference type="ARBA" id="ARBA00022795"/>
    </source>
</evidence>
<protein>
    <submittedName>
        <fullName evidence="4">Flagellar hook assembly protein FlgD</fullName>
    </submittedName>
</protein>
<keyword evidence="4" id="KW-0966">Cell projection</keyword>